<comment type="caution">
    <text evidence="2">The sequence shown here is derived from an EMBL/GenBank/DDBJ whole genome shotgun (WGS) entry which is preliminary data.</text>
</comment>
<sequence>MNTKLQSRTWSCSELVSGAAQIIDTMPAPSLDTMVVDEKHKLLGETYDLSAAEIEKLLQDMAIDPPPQDAEVASAKPVPTPVRSEQLAPAAPAEHLAAKVEPVSEACSPNEIPMSIDIYDSDSEADPEDSEDEESKQLRNAKTLRLDDFADPRSEAASVATERQDGKAGNNVEGRYGKADTEADMWKKKCEEMAAMIAQLQKQQQQPSSPSLGTPTPTKLLFSPVPPSENGGALPAMPKPETSKAAALPALPPVPKKPEVPAPDSAKSGLEVANPSKAAPAKACPAKAAASNGSVPPEDETTLRVGEEELAEQLDLSHEEGS</sequence>
<accession>A0A9P1CJ09</accession>
<dbReference type="Proteomes" id="UP001152797">
    <property type="component" value="Unassembled WGS sequence"/>
</dbReference>
<dbReference type="AlphaFoldDB" id="A0A9P1CJ09"/>
<feature type="region of interest" description="Disordered" evidence="1">
    <location>
        <begin position="101"/>
        <end position="183"/>
    </location>
</feature>
<name>A0A9P1CJ09_9DINO</name>
<evidence type="ECO:0000256" key="1">
    <source>
        <dbReference type="SAM" id="MobiDB-lite"/>
    </source>
</evidence>
<feature type="compositionally biased region" description="Basic and acidic residues" evidence="1">
    <location>
        <begin position="144"/>
        <end position="154"/>
    </location>
</feature>
<feature type="compositionally biased region" description="Acidic residues" evidence="1">
    <location>
        <begin position="119"/>
        <end position="134"/>
    </location>
</feature>
<evidence type="ECO:0000313" key="4">
    <source>
        <dbReference type="Proteomes" id="UP001152797"/>
    </source>
</evidence>
<feature type="compositionally biased region" description="Low complexity" evidence="1">
    <location>
        <begin position="273"/>
        <end position="292"/>
    </location>
</feature>
<reference evidence="3 4" key="2">
    <citation type="submission" date="2024-05" db="EMBL/GenBank/DDBJ databases">
        <authorList>
            <person name="Chen Y."/>
            <person name="Shah S."/>
            <person name="Dougan E. K."/>
            <person name="Thang M."/>
            <person name="Chan C."/>
        </authorList>
    </citation>
    <scope>NUCLEOTIDE SEQUENCE [LARGE SCALE GENOMIC DNA]</scope>
</reference>
<organism evidence="2">
    <name type="scientific">Cladocopium goreaui</name>
    <dbReference type="NCBI Taxonomy" id="2562237"/>
    <lineage>
        <taxon>Eukaryota</taxon>
        <taxon>Sar</taxon>
        <taxon>Alveolata</taxon>
        <taxon>Dinophyceae</taxon>
        <taxon>Suessiales</taxon>
        <taxon>Symbiodiniaceae</taxon>
        <taxon>Cladocopium</taxon>
    </lineage>
</organism>
<feature type="compositionally biased region" description="Low complexity" evidence="1">
    <location>
        <begin position="199"/>
        <end position="221"/>
    </location>
</feature>
<protein>
    <submittedName>
        <fullName evidence="2">Uncharacterized protein</fullName>
    </submittedName>
</protein>
<reference evidence="2" key="1">
    <citation type="submission" date="2022-10" db="EMBL/GenBank/DDBJ databases">
        <authorList>
            <person name="Chen Y."/>
            <person name="Dougan E. K."/>
            <person name="Chan C."/>
            <person name="Rhodes N."/>
            <person name="Thang M."/>
        </authorList>
    </citation>
    <scope>NUCLEOTIDE SEQUENCE</scope>
</reference>
<evidence type="ECO:0000313" key="2">
    <source>
        <dbReference type="EMBL" id="CAI3991992.1"/>
    </source>
</evidence>
<feature type="region of interest" description="Disordered" evidence="1">
    <location>
        <begin position="197"/>
        <end position="302"/>
    </location>
</feature>
<keyword evidence="4" id="KW-1185">Reference proteome</keyword>
<proteinExistence type="predicted"/>
<dbReference type="EMBL" id="CAMXCT010001657">
    <property type="protein sequence ID" value="CAI3991992.1"/>
    <property type="molecule type" value="Genomic_DNA"/>
</dbReference>
<gene>
    <name evidence="2" type="ORF">C1SCF055_LOCUS18851</name>
</gene>
<dbReference type="EMBL" id="CAMXCT020001657">
    <property type="protein sequence ID" value="CAL1145367.1"/>
    <property type="molecule type" value="Genomic_DNA"/>
</dbReference>
<evidence type="ECO:0000313" key="3">
    <source>
        <dbReference type="EMBL" id="CAL4779304.1"/>
    </source>
</evidence>
<dbReference type="EMBL" id="CAMXCT030001657">
    <property type="protein sequence ID" value="CAL4779304.1"/>
    <property type="molecule type" value="Genomic_DNA"/>
</dbReference>